<proteinExistence type="predicted"/>
<dbReference type="Proteomes" id="UP000265882">
    <property type="component" value="Unassembled WGS sequence"/>
</dbReference>
<sequence>MSPEMVIVFRPFPLLPGQKIRIDNGPRGGDWEVMDVSDRKIRLRCPLSGREVEWDRFCYFVEQRDDLPWPQREA</sequence>
<dbReference type="EMBL" id="QZKU01000140">
    <property type="protein sequence ID" value="RJP14884.1"/>
    <property type="molecule type" value="Genomic_DNA"/>
</dbReference>
<dbReference type="AlphaFoldDB" id="A0A3A4NIA3"/>
<protein>
    <submittedName>
        <fullName evidence="1">Uncharacterized protein</fullName>
    </submittedName>
</protein>
<organism evidence="1 2">
    <name type="scientific">Abyssobacteria bacterium (strain SURF_5)</name>
    <dbReference type="NCBI Taxonomy" id="2093360"/>
    <lineage>
        <taxon>Bacteria</taxon>
        <taxon>Pseudomonadati</taxon>
        <taxon>Candidatus Hydrogenedentota</taxon>
        <taxon>Candidatus Abyssobacteria</taxon>
    </lineage>
</organism>
<name>A0A3A4NIA3_ABYX5</name>
<gene>
    <name evidence="1" type="ORF">C4520_20865</name>
</gene>
<evidence type="ECO:0000313" key="1">
    <source>
        <dbReference type="EMBL" id="RJP14884.1"/>
    </source>
</evidence>
<evidence type="ECO:0000313" key="2">
    <source>
        <dbReference type="Proteomes" id="UP000265882"/>
    </source>
</evidence>
<reference evidence="1 2" key="1">
    <citation type="journal article" date="2017" name="ISME J.">
        <title>Energy and carbon metabolisms in a deep terrestrial subsurface fluid microbial community.</title>
        <authorList>
            <person name="Momper L."/>
            <person name="Jungbluth S.P."/>
            <person name="Lee M.D."/>
            <person name="Amend J.P."/>
        </authorList>
    </citation>
    <scope>NUCLEOTIDE SEQUENCE [LARGE SCALE GENOMIC DNA]</scope>
    <source>
        <strain evidence="1">SURF_5</strain>
    </source>
</reference>
<accession>A0A3A4NIA3</accession>
<comment type="caution">
    <text evidence="1">The sequence shown here is derived from an EMBL/GenBank/DDBJ whole genome shotgun (WGS) entry which is preliminary data.</text>
</comment>